<keyword evidence="2" id="KW-1185">Reference proteome</keyword>
<name>A0AA91EA87_9GAMM</name>
<gene>
    <name evidence="1" type="ORF">M993_04547</name>
</gene>
<organism evidence="1 2">
    <name type="scientific">Obesumbacterium proteus ATCC 12841</name>
    <dbReference type="NCBI Taxonomy" id="1354268"/>
    <lineage>
        <taxon>Bacteria</taxon>
        <taxon>Pseudomonadati</taxon>
        <taxon>Pseudomonadota</taxon>
        <taxon>Gammaproteobacteria</taxon>
        <taxon>Enterobacterales</taxon>
        <taxon>Hafniaceae</taxon>
        <taxon>Obesumbacterium</taxon>
    </lineage>
</organism>
<dbReference type="AlphaFoldDB" id="A0AA91EA87"/>
<evidence type="ECO:0000313" key="2">
    <source>
        <dbReference type="Proteomes" id="UP000078431"/>
    </source>
</evidence>
<evidence type="ECO:0008006" key="3">
    <source>
        <dbReference type="Google" id="ProtNLM"/>
    </source>
</evidence>
<evidence type="ECO:0000313" key="1">
    <source>
        <dbReference type="EMBL" id="OAT56775.1"/>
    </source>
</evidence>
<reference evidence="1 2" key="1">
    <citation type="submission" date="2016-04" db="EMBL/GenBank/DDBJ databases">
        <title>ATOL: Assembling a taxonomically balanced genome-scale reconstruction of the evolutionary history of the Enterobacteriaceae.</title>
        <authorList>
            <person name="Plunkett G.III."/>
            <person name="Neeno-Eckwall E.C."/>
            <person name="Glasner J.D."/>
            <person name="Perna N.T."/>
        </authorList>
    </citation>
    <scope>NUCLEOTIDE SEQUENCE [LARGE SCALE GENOMIC DNA]</scope>
    <source>
        <strain evidence="1 2">ATCC 12841</strain>
    </source>
</reference>
<dbReference type="Proteomes" id="UP000078431">
    <property type="component" value="Unassembled WGS sequence"/>
</dbReference>
<sequence length="121" mass="13082">MSKLTTVLLTLLVLLAVGVGVLWHNNGKLNEKVSDLDASQKSAETITKNVLTTVTLFNQISEANQNAKAQDALESQRAENGIKTAVANDDCANRLIPPDAVKRLWEYADGIRSSSDNPATF</sequence>
<accession>A0AA91EA87</accession>
<dbReference type="EMBL" id="LXEX01000063">
    <property type="protein sequence ID" value="OAT56775.1"/>
    <property type="molecule type" value="Genomic_DNA"/>
</dbReference>
<proteinExistence type="predicted"/>
<dbReference type="RefSeq" id="WP_061554322.1">
    <property type="nucleotide sequence ID" value="NZ_LXEX01000063.1"/>
</dbReference>
<protein>
    <recommendedName>
        <fullName evidence="3">DUF2570 domain-containing protein</fullName>
    </recommendedName>
</protein>
<comment type="caution">
    <text evidence="1">The sequence shown here is derived from an EMBL/GenBank/DDBJ whole genome shotgun (WGS) entry which is preliminary data.</text>
</comment>